<comment type="caution">
    <text evidence="4">The sequence shown here is derived from an EMBL/GenBank/DDBJ whole genome shotgun (WGS) entry which is preliminary data.</text>
</comment>
<evidence type="ECO:0000259" key="3">
    <source>
        <dbReference type="PROSITE" id="PS50125"/>
    </source>
</evidence>
<reference evidence="4 5" key="1">
    <citation type="submission" date="2017-05" db="EMBL/GenBank/DDBJ databases">
        <authorList>
            <person name="Varghese N."/>
            <person name="Submissions S."/>
        </authorList>
    </citation>
    <scope>NUCLEOTIDE SEQUENCE [LARGE SCALE GENOMIC DNA]</scope>
    <source>
        <strain evidence="4 5">DSM 29734</strain>
    </source>
</reference>
<dbReference type="Gene3D" id="3.30.70.1230">
    <property type="entry name" value="Nucleotide cyclase"/>
    <property type="match status" value="1"/>
</dbReference>
<evidence type="ECO:0000313" key="5">
    <source>
        <dbReference type="Proteomes" id="UP001157961"/>
    </source>
</evidence>
<evidence type="ECO:0000313" key="4">
    <source>
        <dbReference type="EMBL" id="SMP20063.1"/>
    </source>
</evidence>
<evidence type="ECO:0000256" key="2">
    <source>
        <dbReference type="SAM" id="Phobius"/>
    </source>
</evidence>
<dbReference type="PANTHER" id="PTHR43081">
    <property type="entry name" value="ADENYLATE CYCLASE, TERMINAL-DIFFERENTIATION SPECIFIC-RELATED"/>
    <property type="match status" value="1"/>
</dbReference>
<keyword evidence="2" id="KW-0472">Membrane</keyword>
<dbReference type="InterPro" id="IPR029787">
    <property type="entry name" value="Nucleotide_cyclase"/>
</dbReference>
<dbReference type="SUPFAM" id="SSF55073">
    <property type="entry name" value="Nucleotide cyclase"/>
    <property type="match status" value="1"/>
</dbReference>
<dbReference type="PROSITE" id="PS50125">
    <property type="entry name" value="GUANYLATE_CYCLASE_2"/>
    <property type="match status" value="1"/>
</dbReference>
<feature type="domain" description="Guanylate cyclase" evidence="3">
    <location>
        <begin position="11"/>
        <end position="123"/>
    </location>
</feature>
<dbReference type="EMBL" id="FXTY01000003">
    <property type="protein sequence ID" value="SMP20063.1"/>
    <property type="molecule type" value="Genomic_DNA"/>
</dbReference>
<name>A0ABY1NXG6_9RHOB</name>
<accession>A0ABY1NXG6</accession>
<dbReference type="Proteomes" id="UP001157961">
    <property type="component" value="Unassembled WGS sequence"/>
</dbReference>
<evidence type="ECO:0000256" key="1">
    <source>
        <dbReference type="SAM" id="MobiDB-lite"/>
    </source>
</evidence>
<gene>
    <name evidence="4" type="ORF">SAMN06265373_103478</name>
</gene>
<proteinExistence type="predicted"/>
<protein>
    <submittedName>
        <fullName evidence="4">Adenylate cyclase</fullName>
    </submittedName>
</protein>
<dbReference type="InterPro" id="IPR050697">
    <property type="entry name" value="Adenylyl/Guanylyl_Cyclase_3/4"/>
</dbReference>
<dbReference type="PANTHER" id="PTHR43081:SF19">
    <property type="entry name" value="PH-SENSITIVE ADENYLATE CYCLASE RV1264"/>
    <property type="match status" value="1"/>
</dbReference>
<dbReference type="InterPro" id="IPR001054">
    <property type="entry name" value="A/G_cyclase"/>
</dbReference>
<dbReference type="Pfam" id="PF00211">
    <property type="entry name" value="Guanylate_cyc"/>
    <property type="match status" value="1"/>
</dbReference>
<organism evidence="4 5">
    <name type="scientific">Shimia sagamensis</name>
    <dbReference type="NCBI Taxonomy" id="1566352"/>
    <lineage>
        <taxon>Bacteria</taxon>
        <taxon>Pseudomonadati</taxon>
        <taxon>Pseudomonadota</taxon>
        <taxon>Alphaproteobacteria</taxon>
        <taxon>Rhodobacterales</taxon>
        <taxon>Roseobacteraceae</taxon>
    </lineage>
</organism>
<dbReference type="RefSeq" id="WP_283425901.1">
    <property type="nucleotide sequence ID" value="NZ_FXTY01000003.1"/>
</dbReference>
<keyword evidence="2" id="KW-0812">Transmembrane</keyword>
<sequence>MPSDIQRKLTTILAADAAGYSRVMELNEEEGLRSLKAARAVFKKFISRHHGRVANTAGDGLIAEFPSVVEAVQCAIEVQRELSDLQHNPDTALNFRIGIHLGDVMVDGEDLLGEGVNLAARLQSMAEPGGILLSQQVYDQVRGKLTVGFDYIGERHPKNFSEGVQVYCVASLAHSHPKMHIPEPERPETATPRKQPTQPAAKPKASDWPEDEFDEVLNKKRPETNAPETLDNDFEQTLRSRAKQFGIIFAALCLIDMISGRGIWAHWPGLVLLTVWLWQAAPLWVTERRSLPFVRGAIVVAALVMINLFSWSGFFWVIWPAGALLFVHVMRGRRKRT</sequence>
<feature type="transmembrane region" description="Helical" evidence="2">
    <location>
        <begin position="245"/>
        <end position="278"/>
    </location>
</feature>
<dbReference type="CDD" id="cd07302">
    <property type="entry name" value="CHD"/>
    <property type="match status" value="1"/>
</dbReference>
<keyword evidence="5" id="KW-1185">Reference proteome</keyword>
<feature type="region of interest" description="Disordered" evidence="1">
    <location>
        <begin position="178"/>
        <end position="209"/>
    </location>
</feature>
<keyword evidence="2" id="KW-1133">Transmembrane helix</keyword>
<dbReference type="SMART" id="SM00044">
    <property type="entry name" value="CYCc"/>
    <property type="match status" value="1"/>
</dbReference>
<feature type="transmembrane region" description="Helical" evidence="2">
    <location>
        <begin position="298"/>
        <end position="327"/>
    </location>
</feature>